<evidence type="ECO:0000313" key="1">
    <source>
        <dbReference type="EMBL" id="OMJ72195.1"/>
    </source>
</evidence>
<protein>
    <recommendedName>
        <fullName evidence="3">CSD domain-containing protein</fullName>
    </recommendedName>
</protein>
<comment type="caution">
    <text evidence="1">The sequence shown here is derived from an EMBL/GenBank/DDBJ whole genome shotgun (WGS) entry which is preliminary data.</text>
</comment>
<dbReference type="Gene3D" id="2.40.50.140">
    <property type="entry name" value="Nucleic acid-binding proteins"/>
    <property type="match status" value="1"/>
</dbReference>
<gene>
    <name evidence="1" type="ORF">SteCoe_29429</name>
</gene>
<dbReference type="OrthoDB" id="422005at2759"/>
<evidence type="ECO:0000313" key="2">
    <source>
        <dbReference type="Proteomes" id="UP000187209"/>
    </source>
</evidence>
<reference evidence="1 2" key="1">
    <citation type="submission" date="2016-11" db="EMBL/GenBank/DDBJ databases">
        <title>The macronuclear genome of Stentor coeruleus: a giant cell with tiny introns.</title>
        <authorList>
            <person name="Slabodnick M."/>
            <person name="Ruby J.G."/>
            <person name="Reiff S.B."/>
            <person name="Swart E.C."/>
            <person name="Gosai S."/>
            <person name="Prabakaran S."/>
            <person name="Witkowska E."/>
            <person name="Larue G.E."/>
            <person name="Fisher S."/>
            <person name="Freeman R.M."/>
            <person name="Gunawardena J."/>
            <person name="Chu W."/>
            <person name="Stover N.A."/>
            <person name="Gregory B.D."/>
            <person name="Nowacki M."/>
            <person name="Derisi J."/>
            <person name="Roy S.W."/>
            <person name="Marshall W.F."/>
            <person name="Sood P."/>
        </authorList>
    </citation>
    <scope>NUCLEOTIDE SEQUENCE [LARGE SCALE GENOMIC DNA]</scope>
    <source>
        <strain evidence="1">WM001</strain>
    </source>
</reference>
<sequence length="286" mass="32985">MKLPSYSSMSAPKKIGTRDKPIFDFTLKNVSPGISPSVYAIPNFPLESKDIFFNSSISITDLQYLGQVDTIYEEELSPTTPLSGVEKYELWISKSTSSKPKDPIQFHQDFQLLKKSHVIKGEKLFQETKPPGFEKHWNDYSSDSDFTPIAEKQQETPPKLTIDQANVVKNEVLLKQPPKVGLVKRETRGKFNEEEVSFDRYLGKLKFYQLKKRFGFISLDEDGSDVFLCEDDLVLSGISYKKFKEDVFNKVEIRLEFNIKKYIENNKEKRKAINITLENESQQSII</sequence>
<evidence type="ECO:0008006" key="3">
    <source>
        <dbReference type="Google" id="ProtNLM"/>
    </source>
</evidence>
<proteinExistence type="predicted"/>
<dbReference type="Proteomes" id="UP000187209">
    <property type="component" value="Unassembled WGS sequence"/>
</dbReference>
<keyword evidence="2" id="KW-1185">Reference proteome</keyword>
<accession>A0A1R2B690</accession>
<organism evidence="1 2">
    <name type="scientific">Stentor coeruleus</name>
    <dbReference type="NCBI Taxonomy" id="5963"/>
    <lineage>
        <taxon>Eukaryota</taxon>
        <taxon>Sar</taxon>
        <taxon>Alveolata</taxon>
        <taxon>Ciliophora</taxon>
        <taxon>Postciliodesmatophora</taxon>
        <taxon>Heterotrichea</taxon>
        <taxon>Heterotrichida</taxon>
        <taxon>Stentoridae</taxon>
        <taxon>Stentor</taxon>
    </lineage>
</organism>
<dbReference type="SUPFAM" id="SSF50249">
    <property type="entry name" value="Nucleic acid-binding proteins"/>
    <property type="match status" value="1"/>
</dbReference>
<dbReference type="EMBL" id="MPUH01000922">
    <property type="protein sequence ID" value="OMJ72195.1"/>
    <property type="molecule type" value="Genomic_DNA"/>
</dbReference>
<name>A0A1R2B690_9CILI</name>
<dbReference type="InterPro" id="IPR012340">
    <property type="entry name" value="NA-bd_OB-fold"/>
</dbReference>
<dbReference type="AlphaFoldDB" id="A0A1R2B690"/>